<gene>
    <name evidence="1" type="ORF">GSPATT00026037001</name>
</gene>
<evidence type="ECO:0000313" key="2">
    <source>
        <dbReference type="Proteomes" id="UP000000600"/>
    </source>
</evidence>
<dbReference type="RefSeq" id="XP_001461088.1">
    <property type="nucleotide sequence ID" value="XM_001461051.2"/>
</dbReference>
<accession>A0EEH4</accession>
<dbReference type="InParanoid" id="A0EEH4"/>
<proteinExistence type="predicted"/>
<dbReference type="KEGG" id="ptm:GSPATT00026037001"/>
<dbReference type="EMBL" id="CT868673">
    <property type="protein sequence ID" value="CAK93702.1"/>
    <property type="molecule type" value="Genomic_DNA"/>
</dbReference>
<organism evidence="1 2">
    <name type="scientific">Paramecium tetraurelia</name>
    <dbReference type="NCBI Taxonomy" id="5888"/>
    <lineage>
        <taxon>Eukaryota</taxon>
        <taxon>Sar</taxon>
        <taxon>Alveolata</taxon>
        <taxon>Ciliophora</taxon>
        <taxon>Intramacronucleata</taxon>
        <taxon>Oligohymenophorea</taxon>
        <taxon>Peniculida</taxon>
        <taxon>Parameciidae</taxon>
        <taxon>Paramecium</taxon>
    </lineage>
</organism>
<reference evidence="1 2" key="1">
    <citation type="journal article" date="2006" name="Nature">
        <title>Global trends of whole-genome duplications revealed by the ciliate Paramecium tetraurelia.</title>
        <authorList>
            <consortium name="Genoscope"/>
            <person name="Aury J.-M."/>
            <person name="Jaillon O."/>
            <person name="Duret L."/>
            <person name="Noel B."/>
            <person name="Jubin C."/>
            <person name="Porcel B.M."/>
            <person name="Segurens B."/>
            <person name="Daubin V."/>
            <person name="Anthouard V."/>
            <person name="Aiach N."/>
            <person name="Arnaiz O."/>
            <person name="Billaut A."/>
            <person name="Beisson J."/>
            <person name="Blanc I."/>
            <person name="Bouhouche K."/>
            <person name="Camara F."/>
            <person name="Duharcourt S."/>
            <person name="Guigo R."/>
            <person name="Gogendeau D."/>
            <person name="Katinka M."/>
            <person name="Keller A.-M."/>
            <person name="Kissmehl R."/>
            <person name="Klotz C."/>
            <person name="Koll F."/>
            <person name="Le Moue A."/>
            <person name="Lepere C."/>
            <person name="Malinsky S."/>
            <person name="Nowacki M."/>
            <person name="Nowak J.K."/>
            <person name="Plattner H."/>
            <person name="Poulain J."/>
            <person name="Ruiz F."/>
            <person name="Serrano V."/>
            <person name="Zagulski M."/>
            <person name="Dessen P."/>
            <person name="Betermier M."/>
            <person name="Weissenbach J."/>
            <person name="Scarpelli C."/>
            <person name="Schachter V."/>
            <person name="Sperling L."/>
            <person name="Meyer E."/>
            <person name="Cohen J."/>
            <person name="Wincker P."/>
        </authorList>
    </citation>
    <scope>NUCLEOTIDE SEQUENCE [LARGE SCALE GENOMIC DNA]</scope>
    <source>
        <strain evidence="1 2">Stock d4-2</strain>
    </source>
</reference>
<dbReference type="AlphaFoldDB" id="A0EEH4"/>
<name>A0EEH4_PARTE</name>
<evidence type="ECO:0000313" key="1">
    <source>
        <dbReference type="EMBL" id="CAK93702.1"/>
    </source>
</evidence>
<keyword evidence="2" id="KW-1185">Reference proteome</keyword>
<dbReference type="HOGENOM" id="CLU_1910731_0_0_1"/>
<sequence length="133" mass="15751">MTKQECISILLSMFNDFQETRCNNLSLFVVQRCQKDSINELLGELIVILSYTFLIQQYNTQSTKKQSVVAITKNEIQLLLAELKTKNNFQMIKKKQQINFLVSFDVSRIDMKHNRREFLDNELSFICNFEQQE</sequence>
<dbReference type="Proteomes" id="UP000000600">
    <property type="component" value="Unassembled WGS sequence"/>
</dbReference>
<dbReference type="GeneID" id="5046873"/>
<protein>
    <submittedName>
        <fullName evidence="1">Uncharacterized protein</fullName>
    </submittedName>
</protein>